<keyword evidence="6" id="KW-0805">Transcription regulation</keyword>
<dbReference type="InterPro" id="IPR051552">
    <property type="entry name" value="HptR"/>
</dbReference>
<dbReference type="Gene3D" id="1.10.10.60">
    <property type="entry name" value="Homeodomain-like"/>
    <property type="match status" value="2"/>
</dbReference>
<dbReference type="PROSITE" id="PS50110">
    <property type="entry name" value="RESPONSE_REGULATORY"/>
    <property type="match status" value="1"/>
</dbReference>
<dbReference type="InterPro" id="IPR009057">
    <property type="entry name" value="Homeodomain-like_sf"/>
</dbReference>
<gene>
    <name evidence="13" type="ORF">DXC51_21035</name>
</gene>
<evidence type="ECO:0000256" key="3">
    <source>
        <dbReference type="ARBA" id="ARBA00022490"/>
    </source>
</evidence>
<evidence type="ECO:0000256" key="1">
    <source>
        <dbReference type="ARBA" id="ARBA00004496"/>
    </source>
</evidence>
<feature type="modified residue" description="4-aspartylphosphate" evidence="10">
    <location>
        <position position="55"/>
    </location>
</feature>
<keyword evidence="7" id="KW-0238">DNA-binding</keyword>
<keyword evidence="8" id="KW-0804">Transcription</keyword>
<dbReference type="Pfam" id="PF17853">
    <property type="entry name" value="GGDEF_2"/>
    <property type="match status" value="1"/>
</dbReference>
<comment type="subcellular location">
    <subcellularLocation>
        <location evidence="1">Cytoplasm</location>
    </subcellularLocation>
</comment>
<name>A0A3E3HZ33_9FIRM</name>
<dbReference type="GO" id="GO:0003700">
    <property type="term" value="F:DNA-binding transcription factor activity"/>
    <property type="evidence" value="ECO:0007669"/>
    <property type="project" value="InterPro"/>
</dbReference>
<dbReference type="GO" id="GO:0005737">
    <property type="term" value="C:cytoplasm"/>
    <property type="evidence" value="ECO:0007669"/>
    <property type="project" value="UniProtKB-SubCell"/>
</dbReference>
<dbReference type="InterPro" id="IPR011006">
    <property type="entry name" value="CheY-like_superfamily"/>
</dbReference>
<dbReference type="AlphaFoldDB" id="A0A3E3HZ33"/>
<dbReference type="SUPFAM" id="SSF52172">
    <property type="entry name" value="CheY-like"/>
    <property type="match status" value="1"/>
</dbReference>
<evidence type="ECO:0000256" key="8">
    <source>
        <dbReference type="ARBA" id="ARBA00023163"/>
    </source>
</evidence>
<keyword evidence="3" id="KW-0963">Cytoplasm</keyword>
<dbReference type="PANTHER" id="PTHR42713:SF3">
    <property type="entry name" value="TRANSCRIPTIONAL REGULATORY PROTEIN HPTR"/>
    <property type="match status" value="1"/>
</dbReference>
<dbReference type="PANTHER" id="PTHR42713">
    <property type="entry name" value="HISTIDINE KINASE-RELATED"/>
    <property type="match status" value="1"/>
</dbReference>
<evidence type="ECO:0000256" key="2">
    <source>
        <dbReference type="ARBA" id="ARBA00018672"/>
    </source>
</evidence>
<keyword evidence="4 10" id="KW-0597">Phosphoprotein</keyword>
<evidence type="ECO:0000313" key="13">
    <source>
        <dbReference type="EMBL" id="RGE57094.1"/>
    </source>
</evidence>
<dbReference type="RefSeq" id="WP_117545352.1">
    <property type="nucleotide sequence ID" value="NZ_QVLV01000018.1"/>
</dbReference>
<dbReference type="CDD" id="cd17536">
    <property type="entry name" value="REC_YesN-like"/>
    <property type="match status" value="1"/>
</dbReference>
<accession>A0A3E3HZ33</accession>
<comment type="function">
    <text evidence="9">May play the central regulatory role in sporulation. It may be an element of the effector pathway responsible for the activation of sporulation genes in response to nutritional stress. Spo0A may act in concert with spo0H (a sigma factor) to control the expression of some genes that are critical to the sporulation process.</text>
</comment>
<dbReference type="GO" id="GO:0043565">
    <property type="term" value="F:sequence-specific DNA binding"/>
    <property type="evidence" value="ECO:0007669"/>
    <property type="project" value="InterPro"/>
</dbReference>
<keyword evidence="5" id="KW-0902">Two-component regulatory system</keyword>
<dbReference type="Proteomes" id="UP000260812">
    <property type="component" value="Unassembled WGS sequence"/>
</dbReference>
<dbReference type="PROSITE" id="PS01124">
    <property type="entry name" value="HTH_ARAC_FAMILY_2"/>
    <property type="match status" value="1"/>
</dbReference>
<dbReference type="SMART" id="SM00448">
    <property type="entry name" value="REC"/>
    <property type="match status" value="1"/>
</dbReference>
<dbReference type="EMBL" id="QVLV01000018">
    <property type="protein sequence ID" value="RGE57094.1"/>
    <property type="molecule type" value="Genomic_DNA"/>
</dbReference>
<dbReference type="Pfam" id="PF12833">
    <property type="entry name" value="HTH_18"/>
    <property type="match status" value="1"/>
</dbReference>
<dbReference type="GO" id="GO:0000160">
    <property type="term" value="P:phosphorelay signal transduction system"/>
    <property type="evidence" value="ECO:0007669"/>
    <property type="project" value="UniProtKB-KW"/>
</dbReference>
<evidence type="ECO:0000256" key="4">
    <source>
        <dbReference type="ARBA" id="ARBA00022553"/>
    </source>
</evidence>
<organism evidence="13 14">
    <name type="scientific">Eisenbergiella massiliensis</name>
    <dbReference type="NCBI Taxonomy" id="1720294"/>
    <lineage>
        <taxon>Bacteria</taxon>
        <taxon>Bacillati</taxon>
        <taxon>Bacillota</taxon>
        <taxon>Clostridia</taxon>
        <taxon>Lachnospirales</taxon>
        <taxon>Lachnospiraceae</taxon>
        <taxon>Eisenbergiella</taxon>
    </lineage>
</organism>
<evidence type="ECO:0000256" key="6">
    <source>
        <dbReference type="ARBA" id="ARBA00023015"/>
    </source>
</evidence>
<dbReference type="SMART" id="SM00342">
    <property type="entry name" value="HTH_ARAC"/>
    <property type="match status" value="1"/>
</dbReference>
<feature type="domain" description="Response regulatory" evidence="12">
    <location>
        <begin position="3"/>
        <end position="120"/>
    </location>
</feature>
<reference evidence="13" key="1">
    <citation type="submission" date="2018-08" db="EMBL/GenBank/DDBJ databases">
        <title>A genome reference for cultivated species of the human gut microbiota.</title>
        <authorList>
            <person name="Zou Y."/>
            <person name="Xue W."/>
            <person name="Luo G."/>
        </authorList>
    </citation>
    <scope>NUCLEOTIDE SEQUENCE [LARGE SCALE GENOMIC DNA]</scope>
    <source>
        <strain evidence="13">TF05-5AC</strain>
    </source>
</reference>
<feature type="domain" description="HTH araC/xylS-type" evidence="11">
    <location>
        <begin position="436"/>
        <end position="535"/>
    </location>
</feature>
<dbReference type="InterPro" id="IPR001789">
    <property type="entry name" value="Sig_transdc_resp-reg_receiver"/>
</dbReference>
<keyword evidence="14" id="KW-1185">Reference proteome</keyword>
<evidence type="ECO:0000256" key="10">
    <source>
        <dbReference type="PROSITE-ProRule" id="PRU00169"/>
    </source>
</evidence>
<sequence length="539" mass="61579">MIKAIVVDDEILTREGISANIPWEKLGYELVAVCADGREARDYVQGHEVDVVLTDICMPYMDGLQLSEFLYHEYPQIKIIIFSGYDEFEYAKQALKYQVSEYLLKPVTASELSGVLIQIGEKIDERRKNEELIGRLSTTYHKNHLLVRSDVLMSLVMGDKTREENDRELEELGITLWGNAFRVAVIEIEDYRDVHSLDDKKKQERALIAFVVYNVSQEIVEKYGAGEVFQGKEYRTVLLLESNKPVEFCRESRAIAEEINGRLKEILGMKTNIGIGGCIRERQDLFHSYEDALAALQCRYIFGEESLFVMEDIRQHTGEQTETELAAEEILDAVKHSDTQAVSRIMGKMKKGVRTAGWTKERVHMYLQQQLDAVPELLRSFQLEEQDIVWEKERALEGMMSAVSLEQALSVMEGYYRKAAEMLDTGKNDGGKKYALLAMDYIEKHYGENELGLNSICSYLNISTSRFSAIFKSVTGETFMEALTGIRMQKARELLENTALKNYEIAEKVGFSDPHYFSAAFKKATGKSPTEYAREKRGM</sequence>
<dbReference type="InterPro" id="IPR041522">
    <property type="entry name" value="CdaR_GGDEF"/>
</dbReference>
<evidence type="ECO:0000256" key="9">
    <source>
        <dbReference type="ARBA" id="ARBA00024867"/>
    </source>
</evidence>
<evidence type="ECO:0000256" key="5">
    <source>
        <dbReference type="ARBA" id="ARBA00023012"/>
    </source>
</evidence>
<dbReference type="InterPro" id="IPR018060">
    <property type="entry name" value="HTH_AraC"/>
</dbReference>
<evidence type="ECO:0000256" key="7">
    <source>
        <dbReference type="ARBA" id="ARBA00023125"/>
    </source>
</evidence>
<evidence type="ECO:0000259" key="12">
    <source>
        <dbReference type="PROSITE" id="PS50110"/>
    </source>
</evidence>
<dbReference type="SUPFAM" id="SSF46689">
    <property type="entry name" value="Homeodomain-like"/>
    <property type="match status" value="1"/>
</dbReference>
<evidence type="ECO:0000259" key="11">
    <source>
        <dbReference type="PROSITE" id="PS01124"/>
    </source>
</evidence>
<comment type="caution">
    <text evidence="13">The sequence shown here is derived from an EMBL/GenBank/DDBJ whole genome shotgun (WGS) entry which is preliminary data.</text>
</comment>
<dbReference type="Gene3D" id="3.40.50.2300">
    <property type="match status" value="1"/>
</dbReference>
<dbReference type="Pfam" id="PF00072">
    <property type="entry name" value="Response_reg"/>
    <property type="match status" value="1"/>
</dbReference>
<protein>
    <recommendedName>
        <fullName evidence="2">Stage 0 sporulation protein A homolog</fullName>
    </recommendedName>
</protein>
<dbReference type="GeneID" id="97989280"/>
<proteinExistence type="predicted"/>
<evidence type="ECO:0000313" key="14">
    <source>
        <dbReference type="Proteomes" id="UP000260812"/>
    </source>
</evidence>